<name>A0A8B9AGD6_PHODC</name>
<dbReference type="InterPro" id="IPR000858">
    <property type="entry name" value="S_locus_glycoprot_dom"/>
</dbReference>
<comment type="subcellular location">
    <subcellularLocation>
        <location evidence="1">Cell membrane</location>
        <topology evidence="1">Single-pass type I membrane protein</topology>
    </subcellularLocation>
</comment>
<keyword evidence="14" id="KW-0472">Membrane</keyword>
<evidence type="ECO:0000256" key="3">
    <source>
        <dbReference type="ARBA" id="ARBA00022527"/>
    </source>
</evidence>
<dbReference type="FunFam" id="2.90.10.10:FF:000005">
    <property type="entry name" value="G-type lectin S-receptor-like serine/threonine-protein kinase"/>
    <property type="match status" value="1"/>
</dbReference>
<dbReference type="Pfam" id="PF07714">
    <property type="entry name" value="PK_Tyr_Ser-Thr"/>
    <property type="match status" value="1"/>
</dbReference>
<dbReference type="InterPro" id="IPR011009">
    <property type="entry name" value="Kinase-like_dom_sf"/>
</dbReference>
<feature type="signal peptide" evidence="15">
    <location>
        <begin position="1"/>
        <end position="31"/>
    </location>
</feature>
<keyword evidence="19" id="KW-1185">Reference proteome</keyword>
<evidence type="ECO:0000259" key="16">
    <source>
        <dbReference type="PROSITE" id="PS50011"/>
    </source>
</evidence>
<dbReference type="InterPro" id="IPR036426">
    <property type="entry name" value="Bulb-type_lectin_dom_sf"/>
</dbReference>
<keyword evidence="11" id="KW-0325">Glycoprotein</keyword>
<evidence type="ECO:0000256" key="5">
    <source>
        <dbReference type="ARBA" id="ARBA00022679"/>
    </source>
</evidence>
<keyword evidence="5 12" id="KW-0808">Transferase</keyword>
<dbReference type="InterPro" id="IPR000719">
    <property type="entry name" value="Prot_kinase_dom"/>
</dbReference>
<dbReference type="InterPro" id="IPR001480">
    <property type="entry name" value="Bulb-type_lectin_dom"/>
</dbReference>
<gene>
    <name evidence="20" type="primary">LOC103713731</name>
</gene>
<dbReference type="SUPFAM" id="SSF56112">
    <property type="entry name" value="Protein kinase-like (PK-like)"/>
    <property type="match status" value="1"/>
</dbReference>
<keyword evidence="14" id="KW-0812">Transmembrane</keyword>
<dbReference type="InterPro" id="IPR003609">
    <property type="entry name" value="Pan_app"/>
</dbReference>
<feature type="domain" description="Protein kinase" evidence="16">
    <location>
        <begin position="521"/>
        <end position="817"/>
    </location>
</feature>
<keyword evidence="10" id="KW-1015">Disulfide bond</keyword>
<evidence type="ECO:0000259" key="17">
    <source>
        <dbReference type="PROSITE" id="PS50927"/>
    </source>
</evidence>
<keyword evidence="3 12" id="KW-0723">Serine/threonine-protein kinase</keyword>
<dbReference type="PROSITE" id="PS50948">
    <property type="entry name" value="PAN"/>
    <property type="match status" value="1"/>
</dbReference>
<dbReference type="InterPro" id="IPR001245">
    <property type="entry name" value="Ser-Thr/Tyr_kinase_cat_dom"/>
</dbReference>
<keyword evidence="7 12" id="KW-0547">Nucleotide-binding</keyword>
<dbReference type="InterPro" id="IPR008271">
    <property type="entry name" value="Ser/Thr_kinase_AS"/>
</dbReference>
<accession>A0A8B9AGD6</accession>
<keyword evidence="14" id="KW-1133">Transmembrane helix</keyword>
<dbReference type="GO" id="GO:0051707">
    <property type="term" value="P:response to other organism"/>
    <property type="evidence" value="ECO:0007669"/>
    <property type="project" value="UniProtKB-ARBA"/>
</dbReference>
<dbReference type="Gene3D" id="1.10.510.10">
    <property type="entry name" value="Transferase(Phosphotransferase) domain 1"/>
    <property type="match status" value="1"/>
</dbReference>
<dbReference type="AlphaFoldDB" id="A0A8B9AGD6"/>
<evidence type="ECO:0000256" key="1">
    <source>
        <dbReference type="ARBA" id="ARBA00004251"/>
    </source>
</evidence>
<feature type="domain" description="Bulb-type lectin" evidence="17">
    <location>
        <begin position="32"/>
        <end position="152"/>
    </location>
</feature>
<feature type="chain" id="PRO_5034859235" description="Receptor-like serine/threonine-protein kinase" evidence="15">
    <location>
        <begin position="32"/>
        <end position="848"/>
    </location>
</feature>
<dbReference type="SMART" id="SM00220">
    <property type="entry name" value="S_TKc"/>
    <property type="match status" value="1"/>
</dbReference>
<dbReference type="SMART" id="SM00108">
    <property type="entry name" value="B_lectin"/>
    <property type="match status" value="1"/>
</dbReference>
<dbReference type="PROSITE" id="PS00108">
    <property type="entry name" value="PROTEIN_KINASE_ST"/>
    <property type="match status" value="1"/>
</dbReference>
<keyword evidence="4" id="KW-0245">EGF-like domain</keyword>
<dbReference type="Gene3D" id="2.90.10.10">
    <property type="entry name" value="Bulb-type lectin domain"/>
    <property type="match status" value="1"/>
</dbReference>
<evidence type="ECO:0000259" key="18">
    <source>
        <dbReference type="PROSITE" id="PS50948"/>
    </source>
</evidence>
<keyword evidence="6 15" id="KW-0732">Signal</keyword>
<dbReference type="PROSITE" id="PS50927">
    <property type="entry name" value="BULB_LECTIN"/>
    <property type="match status" value="1"/>
</dbReference>
<proteinExistence type="inferred from homology"/>
<evidence type="ECO:0000256" key="7">
    <source>
        <dbReference type="ARBA" id="ARBA00022741"/>
    </source>
</evidence>
<dbReference type="SUPFAM" id="SSF51110">
    <property type="entry name" value="alpha-D-mannose-specific plant lectins"/>
    <property type="match status" value="1"/>
</dbReference>
<evidence type="ECO:0000256" key="13">
    <source>
        <dbReference type="PROSITE-ProRule" id="PRU10141"/>
    </source>
</evidence>
<feature type="domain" description="Apple" evidence="18">
    <location>
        <begin position="338"/>
        <end position="419"/>
    </location>
</feature>
<dbReference type="SMART" id="SM00473">
    <property type="entry name" value="PAN_AP"/>
    <property type="match status" value="1"/>
</dbReference>
<dbReference type="EC" id="2.7.11.1" evidence="12"/>
<evidence type="ECO:0000256" key="9">
    <source>
        <dbReference type="ARBA" id="ARBA00022840"/>
    </source>
</evidence>
<comment type="catalytic activity">
    <reaction evidence="12">
        <text>L-threonyl-[protein] + ATP = O-phospho-L-threonyl-[protein] + ADP + H(+)</text>
        <dbReference type="Rhea" id="RHEA:46608"/>
        <dbReference type="Rhea" id="RHEA-COMP:11060"/>
        <dbReference type="Rhea" id="RHEA-COMP:11605"/>
        <dbReference type="ChEBI" id="CHEBI:15378"/>
        <dbReference type="ChEBI" id="CHEBI:30013"/>
        <dbReference type="ChEBI" id="CHEBI:30616"/>
        <dbReference type="ChEBI" id="CHEBI:61977"/>
        <dbReference type="ChEBI" id="CHEBI:456216"/>
        <dbReference type="EC" id="2.7.11.1"/>
    </reaction>
</comment>
<feature type="transmembrane region" description="Helical" evidence="14">
    <location>
        <begin position="442"/>
        <end position="465"/>
    </location>
</feature>
<dbReference type="PROSITE" id="PS50011">
    <property type="entry name" value="PROTEIN_KINASE_DOM"/>
    <property type="match status" value="1"/>
</dbReference>
<dbReference type="GO" id="GO:0004674">
    <property type="term" value="F:protein serine/threonine kinase activity"/>
    <property type="evidence" value="ECO:0007669"/>
    <property type="project" value="UniProtKB-KW"/>
</dbReference>
<dbReference type="CDD" id="cd00028">
    <property type="entry name" value="B_lectin"/>
    <property type="match status" value="1"/>
</dbReference>
<sequence>MKLGAIAKPKSSLPPFLLLLLLSFLFSLSLATDTLTRTQSIRDGQTLVSARGTFELGFFSPVGSTHRHLGIWYKHIPVQTVVWVANRASPLPDRTGHLQLGPAGELLLTNGSNHPIWYTDPVDFSRPVAQLLDSGNFVLRDAADALLVGVAWQTFQCPTDTWLPGMRFSSRLPLGLTSWKNSGDASFGDYTVRLDENGLPQIILWGRSKPVYRTGPWNGLRLSGTPEMKSYSTLFTYAFVSNENETYYEHELNDPSMITRLVLDQAGQLQRFIWANQTQSWVVSWSAPKDLCDRYGSCGPFGVCNMDSNPVCKCVNGFEPRSVGNWTAGCARRTGLRCGSRDGFRRVTELKLPDTATAIVNRSMGLEECKRVCLANCSCVGYTAADISGGVTGCVYWVEDLMDLREFPSGGQDVYVRLAASDLDEDDDEDDETHVPVDKEKLIIIIVATICLSLFFLQLCLRSLWKKKLQGKAKIEQCESHSLLGFGANVAHSSMSTDDVNISAELSLFSLGTIAAATDNFAEESKLGKGGFGEVYKSCNRCWFCWQGKLPNGQEVAIKRLSDSSGQGLEEFKNEVILIARLQHMNLVRLLGFYTQGEEKMLIYEYMPNKSLDSILFDPTKGAILDWSKRKRIIDGIAQGLLYLHKYSRLKVIHRDLKASNVLLDAELNPKISDFGIARIFEGNQEQGKTRRVVGTYGYMPPEYALWGHFSEKTDVFSYGVLLLEIISGEKVSGSQGMNGSLNLLNYAWELWEDGRALELVDPQLGNSYCEEELLRCIHVGLSCVQKSAQDRPTMSAVVSQLGGSNVSLPSLNQPAFHAREGQVSGEDCQKRGIGSSNEVTITMMEGR</sequence>
<comment type="similarity">
    <text evidence="12">Belongs to the protein kinase superfamily. Ser/Thr protein kinase family.</text>
</comment>
<dbReference type="PROSITE" id="PS00107">
    <property type="entry name" value="PROTEIN_KINASE_ATP"/>
    <property type="match status" value="1"/>
</dbReference>
<dbReference type="PIRSF" id="PIRSF000641">
    <property type="entry name" value="SRK"/>
    <property type="match status" value="1"/>
</dbReference>
<dbReference type="Proteomes" id="UP000228380">
    <property type="component" value="Chromosome 6"/>
</dbReference>
<evidence type="ECO:0000256" key="15">
    <source>
        <dbReference type="SAM" id="SignalP"/>
    </source>
</evidence>
<keyword evidence="9 12" id="KW-0067">ATP-binding</keyword>
<dbReference type="OrthoDB" id="756497at2759"/>
<dbReference type="RefSeq" id="XP_038983038.1">
    <property type="nucleotide sequence ID" value="XM_039127110.1"/>
</dbReference>
<dbReference type="InterPro" id="IPR017441">
    <property type="entry name" value="Protein_kinase_ATP_BS"/>
</dbReference>
<evidence type="ECO:0000256" key="14">
    <source>
        <dbReference type="SAM" id="Phobius"/>
    </source>
</evidence>
<dbReference type="Pfam" id="PF01453">
    <property type="entry name" value="B_lectin"/>
    <property type="match status" value="1"/>
</dbReference>
<dbReference type="CDD" id="cd01098">
    <property type="entry name" value="PAN_AP_plant"/>
    <property type="match status" value="1"/>
</dbReference>
<reference evidence="20" key="2">
    <citation type="submission" date="2025-08" db="UniProtKB">
        <authorList>
            <consortium name="RefSeq"/>
        </authorList>
    </citation>
    <scope>IDENTIFICATION</scope>
    <source>
        <tissue evidence="20">Young leaves</tissue>
    </source>
</reference>
<evidence type="ECO:0000256" key="6">
    <source>
        <dbReference type="ARBA" id="ARBA00022729"/>
    </source>
</evidence>
<dbReference type="Gene3D" id="3.30.200.20">
    <property type="entry name" value="Phosphorylase Kinase, domain 1"/>
    <property type="match status" value="1"/>
</dbReference>
<evidence type="ECO:0000313" key="20">
    <source>
        <dbReference type="RefSeq" id="XP_038983038.1"/>
    </source>
</evidence>
<evidence type="ECO:0000313" key="19">
    <source>
        <dbReference type="Proteomes" id="UP000228380"/>
    </source>
</evidence>
<dbReference type="Pfam" id="PF08276">
    <property type="entry name" value="PAN_2"/>
    <property type="match status" value="1"/>
</dbReference>
<dbReference type="GO" id="GO:0005524">
    <property type="term" value="F:ATP binding"/>
    <property type="evidence" value="ECO:0007669"/>
    <property type="project" value="UniProtKB-UniRule"/>
</dbReference>
<dbReference type="FunFam" id="3.30.200.20:FF:000924">
    <property type="entry name" value="Uncharacterized protein"/>
    <property type="match status" value="1"/>
</dbReference>
<evidence type="ECO:0000256" key="11">
    <source>
        <dbReference type="ARBA" id="ARBA00023180"/>
    </source>
</evidence>
<dbReference type="GeneID" id="103713731"/>
<dbReference type="GO" id="GO:0048544">
    <property type="term" value="P:recognition of pollen"/>
    <property type="evidence" value="ECO:0007669"/>
    <property type="project" value="InterPro"/>
</dbReference>
<evidence type="ECO:0000256" key="2">
    <source>
        <dbReference type="ARBA" id="ARBA00022475"/>
    </source>
</evidence>
<reference evidence="19" key="1">
    <citation type="journal article" date="2019" name="Nat. Commun.">
        <title>Genome-wide association mapping of date palm fruit traits.</title>
        <authorList>
            <person name="Hazzouri K.M."/>
            <person name="Gros-Balthazard M."/>
            <person name="Flowers J.M."/>
            <person name="Copetti D."/>
            <person name="Lemansour A."/>
            <person name="Lebrun M."/>
            <person name="Masmoudi K."/>
            <person name="Ferrand S."/>
            <person name="Dhar M.I."/>
            <person name="Fresquez Z.A."/>
            <person name="Rosas U."/>
            <person name="Zhang J."/>
            <person name="Talag J."/>
            <person name="Lee S."/>
            <person name="Kudrna D."/>
            <person name="Powell R.F."/>
            <person name="Leitch I.J."/>
            <person name="Krueger R.R."/>
            <person name="Wing R.A."/>
            <person name="Amiri K.M.A."/>
            <person name="Purugganan M.D."/>
        </authorList>
    </citation>
    <scope>NUCLEOTIDE SEQUENCE [LARGE SCALE GENOMIC DNA]</scope>
    <source>
        <strain evidence="19">cv. Khalas</strain>
    </source>
</reference>
<keyword evidence="8 12" id="KW-0418">Kinase</keyword>
<organism evidence="19 20">
    <name type="scientific">Phoenix dactylifera</name>
    <name type="common">Date palm</name>
    <dbReference type="NCBI Taxonomy" id="42345"/>
    <lineage>
        <taxon>Eukaryota</taxon>
        <taxon>Viridiplantae</taxon>
        <taxon>Streptophyta</taxon>
        <taxon>Embryophyta</taxon>
        <taxon>Tracheophyta</taxon>
        <taxon>Spermatophyta</taxon>
        <taxon>Magnoliopsida</taxon>
        <taxon>Liliopsida</taxon>
        <taxon>Arecaceae</taxon>
        <taxon>Coryphoideae</taxon>
        <taxon>Phoeniceae</taxon>
        <taxon>Phoenix</taxon>
    </lineage>
</organism>
<dbReference type="GO" id="GO:0005886">
    <property type="term" value="C:plasma membrane"/>
    <property type="evidence" value="ECO:0007669"/>
    <property type="project" value="UniProtKB-SubCell"/>
</dbReference>
<dbReference type="FunFam" id="1.10.510.10:FF:000060">
    <property type="entry name" value="G-type lectin S-receptor-like serine/threonine-protein kinase"/>
    <property type="match status" value="1"/>
</dbReference>
<comment type="catalytic activity">
    <reaction evidence="12">
        <text>L-seryl-[protein] + ATP = O-phospho-L-seryl-[protein] + ADP + H(+)</text>
        <dbReference type="Rhea" id="RHEA:17989"/>
        <dbReference type="Rhea" id="RHEA-COMP:9863"/>
        <dbReference type="Rhea" id="RHEA-COMP:11604"/>
        <dbReference type="ChEBI" id="CHEBI:15378"/>
        <dbReference type="ChEBI" id="CHEBI:29999"/>
        <dbReference type="ChEBI" id="CHEBI:30616"/>
        <dbReference type="ChEBI" id="CHEBI:83421"/>
        <dbReference type="ChEBI" id="CHEBI:456216"/>
        <dbReference type="EC" id="2.7.11.1"/>
    </reaction>
</comment>
<dbReference type="PANTHER" id="PTHR27002:SF559">
    <property type="entry name" value="CYSTEINE-RICH RLK (RECEPTOR-LIKE KINASE) PROTEIN"/>
    <property type="match status" value="1"/>
</dbReference>
<dbReference type="CDD" id="cd14066">
    <property type="entry name" value="STKc_IRAK"/>
    <property type="match status" value="1"/>
</dbReference>
<dbReference type="PANTHER" id="PTHR27002">
    <property type="entry name" value="RECEPTOR-LIKE SERINE/THREONINE-PROTEIN KINASE SD1-8"/>
    <property type="match status" value="1"/>
</dbReference>
<evidence type="ECO:0000256" key="4">
    <source>
        <dbReference type="ARBA" id="ARBA00022536"/>
    </source>
</evidence>
<evidence type="ECO:0000256" key="8">
    <source>
        <dbReference type="ARBA" id="ARBA00022777"/>
    </source>
</evidence>
<protein>
    <recommendedName>
        <fullName evidence="12">Receptor-like serine/threonine-protein kinase</fullName>
        <ecNumber evidence="12">2.7.11.1</ecNumber>
    </recommendedName>
</protein>
<evidence type="ECO:0000256" key="10">
    <source>
        <dbReference type="ARBA" id="ARBA00023157"/>
    </source>
</evidence>
<dbReference type="Pfam" id="PF00954">
    <property type="entry name" value="S_locus_glycop"/>
    <property type="match status" value="1"/>
</dbReference>
<keyword evidence="2" id="KW-1003">Cell membrane</keyword>
<dbReference type="InterPro" id="IPR024171">
    <property type="entry name" value="SRK-like_kinase"/>
</dbReference>
<feature type="binding site" evidence="13">
    <location>
        <position position="559"/>
    </location>
    <ligand>
        <name>ATP</name>
        <dbReference type="ChEBI" id="CHEBI:30616"/>
    </ligand>
</feature>
<evidence type="ECO:0000256" key="12">
    <source>
        <dbReference type="PIRNR" id="PIRNR000641"/>
    </source>
</evidence>